<dbReference type="GO" id="GO:0033739">
    <property type="term" value="F:preQ1 synthase activity"/>
    <property type="evidence" value="ECO:0007669"/>
    <property type="project" value="UniProtKB-EC"/>
</dbReference>
<dbReference type="AlphaFoldDB" id="A0A090D2H0"/>
<dbReference type="HAMAP" id="MF_00817">
    <property type="entry name" value="QueF_type2"/>
    <property type="match status" value="1"/>
</dbReference>
<reference evidence="6" key="2">
    <citation type="submission" date="2014-09" db="EMBL/GenBank/DDBJ databases">
        <title>Criblamydia sequanensis harbors a mega-plasmid encoding arsenite resistance.</title>
        <authorList>
            <person name="Bertelli C."/>
            <person name="Goesmann A."/>
            <person name="Greub G."/>
        </authorList>
    </citation>
    <scope>NUCLEOTIDE SEQUENCE [LARGE SCALE GENOMIC DNA]</scope>
    <source>
        <strain evidence="6">CRIB-18</strain>
    </source>
</reference>
<comment type="caution">
    <text evidence="6">The sequence shown here is derived from an EMBL/GenBank/DDBJ whole genome shotgun (WGS) entry which is preliminary data.</text>
</comment>
<dbReference type="Pfam" id="PF14819">
    <property type="entry name" value="QueF_N"/>
    <property type="match status" value="1"/>
</dbReference>
<dbReference type="eggNOG" id="COG0780">
    <property type="taxonomic scope" value="Bacteria"/>
</dbReference>
<evidence type="ECO:0000256" key="3">
    <source>
        <dbReference type="ARBA" id="ARBA00022857"/>
    </source>
</evidence>
<keyword evidence="2" id="KW-0671">Queuosine biosynthesis</keyword>
<dbReference type="SUPFAM" id="SSF55620">
    <property type="entry name" value="Tetrahydrobiopterin biosynthesis enzymes-like"/>
    <property type="match status" value="1"/>
</dbReference>
<keyword evidence="4 6" id="KW-0560">Oxidoreductase</keyword>
<feature type="domain" description="NADPH-dependent 7-cyano-7-deazaguanine reductase N-terminal" evidence="5">
    <location>
        <begin position="13"/>
        <end position="121"/>
    </location>
</feature>
<evidence type="ECO:0000256" key="4">
    <source>
        <dbReference type="ARBA" id="ARBA00023002"/>
    </source>
</evidence>
<gene>
    <name evidence="6" type="primary">queF</name>
    <name evidence="6" type="ORF">CSEC_1831</name>
</gene>
<dbReference type="EMBL" id="CCEJ010000009">
    <property type="protein sequence ID" value="CDR34640.1"/>
    <property type="molecule type" value="Genomic_DNA"/>
</dbReference>
<dbReference type="EC" id="1.7.1.13" evidence="6"/>
<dbReference type="PANTHER" id="PTHR34354:SF1">
    <property type="entry name" value="NADPH-DEPENDENT 7-CYANO-7-DEAZAGUANINE REDUCTASE"/>
    <property type="match status" value="1"/>
</dbReference>
<keyword evidence="3" id="KW-0521">NADP</keyword>
<evidence type="ECO:0000313" key="6">
    <source>
        <dbReference type="EMBL" id="CDR34640.1"/>
    </source>
</evidence>
<keyword evidence="1" id="KW-0963">Cytoplasm</keyword>
<evidence type="ECO:0000256" key="1">
    <source>
        <dbReference type="ARBA" id="ARBA00022490"/>
    </source>
</evidence>
<dbReference type="Proteomes" id="UP000031552">
    <property type="component" value="Unassembled WGS sequence"/>
</dbReference>
<dbReference type="RefSeq" id="WP_041018199.1">
    <property type="nucleotide sequence ID" value="NZ_CCEJ010000009.1"/>
</dbReference>
<dbReference type="GO" id="GO:0005737">
    <property type="term" value="C:cytoplasm"/>
    <property type="evidence" value="ECO:0007669"/>
    <property type="project" value="InterPro"/>
</dbReference>
<protein>
    <submittedName>
        <fullName evidence="6">NADPH-dependent 7-cyano-7-deazaguanine reductase</fullName>
        <ecNumber evidence="6">1.7.1.13</ecNumber>
    </submittedName>
</protein>
<dbReference type="Pfam" id="PF14489">
    <property type="entry name" value="QueF"/>
    <property type="match status" value="1"/>
</dbReference>
<sequence>MLDLAPLGKKTVYIETYSPELLFPVSRNLARDKLKLDSIPFKGWDKWNGYEISFLNRKGKPLIALAEFTFPCTTENIVESKSLKLYLNSFNASAFDSLEEVQEIMEKDISSAIKGEVSVKLFPLTSLKEKELRELPGTCIDDLDIEVNEYSVNPKLLKTSSAEVEETLYSNLLKSNCLATGQPDWGSLWIHYAGPRIDHESLLKYIISFRNHSGFAEHCVESIFMDLFKECRPKNLSVYARYTRRGGLDINPFRSNFEDLFINERNIRQ</sequence>
<reference evidence="6" key="1">
    <citation type="submission" date="2013-12" db="EMBL/GenBank/DDBJ databases">
        <authorList>
            <person name="Linke B."/>
        </authorList>
    </citation>
    <scope>NUCLEOTIDE SEQUENCE [LARGE SCALE GENOMIC DNA]</scope>
    <source>
        <strain evidence="6">CRIB-18</strain>
    </source>
</reference>
<dbReference type="NCBIfam" id="TIGR03138">
    <property type="entry name" value="QueF"/>
    <property type="match status" value="1"/>
</dbReference>
<dbReference type="Gene3D" id="3.30.1130.10">
    <property type="match status" value="2"/>
</dbReference>
<dbReference type="GO" id="GO:0008616">
    <property type="term" value="P:tRNA queuosine(34) biosynthetic process"/>
    <property type="evidence" value="ECO:0007669"/>
    <property type="project" value="UniProtKB-KW"/>
</dbReference>
<dbReference type="PIRSF" id="PIRSF004750">
    <property type="entry name" value="Nitrile_oxidored_YqcD_prd"/>
    <property type="match status" value="1"/>
</dbReference>
<evidence type="ECO:0000256" key="2">
    <source>
        <dbReference type="ARBA" id="ARBA00022785"/>
    </source>
</evidence>
<dbReference type="STRING" id="1437425.CSEC_1831"/>
<keyword evidence="7" id="KW-1185">Reference proteome</keyword>
<dbReference type="InterPro" id="IPR050084">
    <property type="entry name" value="NADPH_dep_7-cyano-7-deazaG_red"/>
</dbReference>
<dbReference type="InterPro" id="IPR043133">
    <property type="entry name" value="GTP-CH-I_C/QueF"/>
</dbReference>
<dbReference type="OrthoDB" id="9795077at2"/>
<dbReference type="InterPro" id="IPR016428">
    <property type="entry name" value="QueF_type2"/>
</dbReference>
<dbReference type="eggNOG" id="COG2904">
    <property type="taxonomic scope" value="Bacteria"/>
</dbReference>
<accession>A0A090D2H0</accession>
<dbReference type="PANTHER" id="PTHR34354">
    <property type="entry name" value="NADPH-DEPENDENT 7-CYANO-7-DEAZAGUANINE REDUCTASE"/>
    <property type="match status" value="1"/>
</dbReference>
<evidence type="ECO:0000313" key="7">
    <source>
        <dbReference type="Proteomes" id="UP000031552"/>
    </source>
</evidence>
<organism evidence="6 7">
    <name type="scientific">Candidatus Criblamydia sequanensis CRIB-18</name>
    <dbReference type="NCBI Taxonomy" id="1437425"/>
    <lineage>
        <taxon>Bacteria</taxon>
        <taxon>Pseudomonadati</taxon>
        <taxon>Chlamydiota</taxon>
        <taxon>Chlamydiia</taxon>
        <taxon>Parachlamydiales</taxon>
        <taxon>Candidatus Criblamydiaceae</taxon>
        <taxon>Candidatus Criblamydia</taxon>
    </lineage>
</organism>
<evidence type="ECO:0000259" key="5">
    <source>
        <dbReference type="Pfam" id="PF14819"/>
    </source>
</evidence>
<proteinExistence type="inferred from homology"/>
<name>A0A090D2H0_9BACT</name>
<dbReference type="InterPro" id="IPR029500">
    <property type="entry name" value="QueF"/>
</dbReference>
<dbReference type="InterPro" id="IPR029139">
    <property type="entry name" value="QueF_N"/>
</dbReference>